<dbReference type="EMBL" id="BMAW01072166">
    <property type="protein sequence ID" value="GFT81554.1"/>
    <property type="molecule type" value="Genomic_DNA"/>
</dbReference>
<comment type="caution">
    <text evidence="1">The sequence shown here is derived from an EMBL/GenBank/DDBJ whole genome shotgun (WGS) entry which is preliminary data.</text>
</comment>
<keyword evidence="2" id="KW-1185">Reference proteome</keyword>
<evidence type="ECO:0000313" key="2">
    <source>
        <dbReference type="Proteomes" id="UP000887013"/>
    </source>
</evidence>
<dbReference type="OrthoDB" id="6418112at2759"/>
<dbReference type="AlphaFoldDB" id="A0A8X6PSV2"/>
<organism evidence="1 2">
    <name type="scientific">Nephila pilipes</name>
    <name type="common">Giant wood spider</name>
    <name type="synonym">Nephila maculata</name>
    <dbReference type="NCBI Taxonomy" id="299642"/>
    <lineage>
        <taxon>Eukaryota</taxon>
        <taxon>Metazoa</taxon>
        <taxon>Ecdysozoa</taxon>
        <taxon>Arthropoda</taxon>
        <taxon>Chelicerata</taxon>
        <taxon>Arachnida</taxon>
        <taxon>Araneae</taxon>
        <taxon>Araneomorphae</taxon>
        <taxon>Entelegynae</taxon>
        <taxon>Araneoidea</taxon>
        <taxon>Nephilidae</taxon>
        <taxon>Nephila</taxon>
    </lineage>
</organism>
<proteinExistence type="predicted"/>
<protein>
    <submittedName>
        <fullName evidence="1">Uncharacterized protein</fullName>
    </submittedName>
</protein>
<dbReference type="Proteomes" id="UP000887013">
    <property type="component" value="Unassembled WGS sequence"/>
</dbReference>
<name>A0A8X6PSV2_NEPPI</name>
<evidence type="ECO:0000313" key="1">
    <source>
        <dbReference type="EMBL" id="GFT81554.1"/>
    </source>
</evidence>
<accession>A0A8X6PSV2</accession>
<reference evidence="1" key="1">
    <citation type="submission" date="2020-08" db="EMBL/GenBank/DDBJ databases">
        <title>Multicomponent nature underlies the extraordinary mechanical properties of spider dragline silk.</title>
        <authorList>
            <person name="Kono N."/>
            <person name="Nakamura H."/>
            <person name="Mori M."/>
            <person name="Yoshida Y."/>
            <person name="Ohtoshi R."/>
            <person name="Malay A.D."/>
            <person name="Moran D.A.P."/>
            <person name="Tomita M."/>
            <person name="Numata K."/>
            <person name="Arakawa K."/>
        </authorList>
    </citation>
    <scope>NUCLEOTIDE SEQUENCE</scope>
</reference>
<sequence>MSLTRGGKILFSPSDHVCAAQILSVDHIHNTLIGDYFIWDGSTSDFMIFDVTMSIPMEKLTNESQVRNNLEILEVRRFIKSDLVRNSTQYSLRYWELRFMKVSSFCL</sequence>
<gene>
    <name evidence="1" type="ORF">NPIL_326421</name>
</gene>